<evidence type="ECO:0000313" key="1">
    <source>
        <dbReference type="EMBL" id="MBC2846059.1"/>
    </source>
</evidence>
<dbReference type="EMBL" id="JACLCP010000004">
    <property type="protein sequence ID" value="MBC2846059.1"/>
    <property type="molecule type" value="Genomic_DNA"/>
</dbReference>
<sequence length="99" mass="11996">MHKSIGRHTLQKNWRSWTHTNRNKLEGSKEALIELAHYKMPFGKYKGDYLIDIPEYYYTWFKQKGFPEGKLGRMMIQMHDIKINGLEELIYTIKKEFKK</sequence>
<organism evidence="1 2">
    <name type="scientific">Winogradskyella flava</name>
    <dbReference type="NCBI Taxonomy" id="1884876"/>
    <lineage>
        <taxon>Bacteria</taxon>
        <taxon>Pseudomonadati</taxon>
        <taxon>Bacteroidota</taxon>
        <taxon>Flavobacteriia</taxon>
        <taxon>Flavobacteriales</taxon>
        <taxon>Flavobacteriaceae</taxon>
        <taxon>Winogradskyella</taxon>
    </lineage>
</organism>
<accession>A0A842IVA6</accession>
<protein>
    <submittedName>
        <fullName evidence="1">DUF3820 family protein</fullName>
    </submittedName>
</protein>
<dbReference type="AlphaFoldDB" id="A0A842IVA6"/>
<proteinExistence type="predicted"/>
<keyword evidence="2" id="KW-1185">Reference proteome</keyword>
<gene>
    <name evidence="1" type="ORF">H7F21_13210</name>
</gene>
<dbReference type="Pfam" id="PF12843">
    <property type="entry name" value="QSregVF_b"/>
    <property type="match status" value="1"/>
</dbReference>
<dbReference type="InterPro" id="IPR024530">
    <property type="entry name" value="QSregVF_b"/>
</dbReference>
<comment type="caution">
    <text evidence="1">The sequence shown here is derived from an EMBL/GenBank/DDBJ whole genome shotgun (WGS) entry which is preliminary data.</text>
</comment>
<reference evidence="1" key="1">
    <citation type="submission" date="2020-08" db="EMBL/GenBank/DDBJ databases">
        <title>Winogradskyella ouciana sp. nov., isolated from the hadal seawater of the Mariana Trench.</title>
        <authorList>
            <person name="He X."/>
        </authorList>
    </citation>
    <scope>NUCLEOTIDE SEQUENCE [LARGE SCALE GENOMIC DNA]</scope>
    <source>
        <strain evidence="1">KCTC 52348</strain>
    </source>
</reference>
<evidence type="ECO:0000313" key="2">
    <source>
        <dbReference type="Proteomes" id="UP000533900"/>
    </source>
</evidence>
<name>A0A842IVA6_9FLAO</name>
<dbReference type="Proteomes" id="UP000533900">
    <property type="component" value="Unassembled WGS sequence"/>
</dbReference>